<dbReference type="EMBL" id="CP002432">
    <property type="protein sequence ID" value="ADU66750.1"/>
    <property type="molecule type" value="Genomic_DNA"/>
</dbReference>
<feature type="compositionally biased region" description="Basic residues" evidence="1">
    <location>
        <begin position="90"/>
        <end position="102"/>
    </location>
</feature>
<feature type="compositionally biased region" description="Basic and acidic residues" evidence="1">
    <location>
        <begin position="54"/>
        <end position="69"/>
    </location>
</feature>
<evidence type="ECO:0000313" key="3">
    <source>
        <dbReference type="Proteomes" id="UP000002572"/>
    </source>
</evidence>
<dbReference type="RefSeq" id="WP_013506630.1">
    <property type="nucleotide sequence ID" value="NC_014836.1"/>
</dbReference>
<protein>
    <submittedName>
        <fullName evidence="2">Uncharacterized protein</fullName>
    </submittedName>
</protein>
<dbReference type="Proteomes" id="UP000002572">
    <property type="component" value="Chromosome"/>
</dbReference>
<dbReference type="AlphaFoldDB" id="E6W2K0"/>
<sequence>MAYHFVLGAVVGAAAVLLLNNRRTREYLDRGQLLLKENVDEGIKAARATAECIREKMQTPDDEHQESKSAADASAASELPATTEEQPPAKRSRRTRKPAADE</sequence>
<dbReference type="KEGG" id="din:Selin_2030"/>
<evidence type="ECO:0000313" key="2">
    <source>
        <dbReference type="EMBL" id="ADU66750.1"/>
    </source>
</evidence>
<feature type="region of interest" description="Disordered" evidence="1">
    <location>
        <begin position="54"/>
        <end position="102"/>
    </location>
</feature>
<name>E6W2K0_DESIS</name>
<keyword evidence="3" id="KW-1185">Reference proteome</keyword>
<evidence type="ECO:0000256" key="1">
    <source>
        <dbReference type="SAM" id="MobiDB-lite"/>
    </source>
</evidence>
<dbReference type="STRING" id="653733.Selin_2030"/>
<dbReference type="OrthoDB" id="9987894at2"/>
<accession>E6W2K0</accession>
<dbReference type="InParanoid" id="E6W2K0"/>
<gene>
    <name evidence="2" type="ordered locus">Selin_2030</name>
</gene>
<organism evidence="2 3">
    <name type="scientific">Desulfurispirillum indicum (strain ATCC BAA-1389 / DSM 22839 / S5)</name>
    <dbReference type="NCBI Taxonomy" id="653733"/>
    <lineage>
        <taxon>Bacteria</taxon>
        <taxon>Pseudomonadati</taxon>
        <taxon>Chrysiogenota</taxon>
        <taxon>Chrysiogenia</taxon>
        <taxon>Chrysiogenales</taxon>
        <taxon>Chrysiogenaceae</taxon>
        <taxon>Desulfurispirillum</taxon>
    </lineage>
</organism>
<proteinExistence type="predicted"/>
<reference evidence="2 3" key="1">
    <citation type="submission" date="2010-12" db="EMBL/GenBank/DDBJ databases">
        <title>Complete sequence of Desulfurispirillum indicum S5.</title>
        <authorList>
            <consortium name="US DOE Joint Genome Institute"/>
            <person name="Lucas S."/>
            <person name="Copeland A."/>
            <person name="Lapidus A."/>
            <person name="Cheng J.-F."/>
            <person name="Goodwin L."/>
            <person name="Pitluck S."/>
            <person name="Chertkov O."/>
            <person name="Held B."/>
            <person name="Detter J.C."/>
            <person name="Han C."/>
            <person name="Tapia R."/>
            <person name="Land M."/>
            <person name="Hauser L."/>
            <person name="Kyrpides N."/>
            <person name="Ivanova N."/>
            <person name="Mikhailova N."/>
            <person name="Haggblom M."/>
            <person name="Rauschenbach I."/>
            <person name="Bini E."/>
            <person name="Woyke T."/>
        </authorList>
    </citation>
    <scope>NUCLEOTIDE SEQUENCE [LARGE SCALE GENOMIC DNA]</scope>
    <source>
        <strain evidence="3">ATCC BAA-1389 / DSM 22839 / S5</strain>
    </source>
</reference>
<dbReference type="HOGENOM" id="CLU_2272843_0_0_0"/>